<dbReference type="GO" id="GO:0016787">
    <property type="term" value="F:hydrolase activity"/>
    <property type="evidence" value="ECO:0007669"/>
    <property type="project" value="UniProtKB-KW"/>
</dbReference>
<accession>A0A7X5ATR1</accession>
<dbReference type="Pfam" id="PF12375">
    <property type="entry name" value="DUF3653"/>
    <property type="match status" value="1"/>
</dbReference>
<evidence type="ECO:0000313" key="2">
    <source>
        <dbReference type="Proteomes" id="UP000465712"/>
    </source>
</evidence>
<protein>
    <submittedName>
        <fullName evidence="1">S-adenosylhomocysteine hydrolase</fullName>
    </submittedName>
</protein>
<evidence type="ECO:0000313" key="1">
    <source>
        <dbReference type="EMBL" id="NAW66152.1"/>
    </source>
</evidence>
<gene>
    <name evidence="1" type="ORF">CAG72_13080</name>
</gene>
<keyword evidence="1" id="KW-0378">Hydrolase</keyword>
<dbReference type="EMBL" id="WXWW01000196">
    <property type="protein sequence ID" value="NAW66152.1"/>
    <property type="molecule type" value="Genomic_DNA"/>
</dbReference>
<dbReference type="AlphaFoldDB" id="A0A7X5ATR1"/>
<name>A0A7X5ATR1_9GAMM</name>
<comment type="caution">
    <text evidence="1">The sequence shown here is derived from an EMBL/GenBank/DDBJ whole genome shotgun (WGS) entry which is preliminary data.</text>
</comment>
<proteinExistence type="predicted"/>
<reference evidence="1 2" key="1">
    <citation type="submission" date="2017-05" db="EMBL/GenBank/DDBJ databases">
        <title>High clonality and local adaptation shapes Vibrionaceae linages within an endangered oasis.</title>
        <authorList>
            <person name="Vazquez-Rosas-Landa M."/>
        </authorList>
    </citation>
    <scope>NUCLEOTIDE SEQUENCE [LARGE SCALE GENOMIC DNA]</scope>
    <source>
        <strain evidence="1 2">P46_P4S1P180</strain>
    </source>
</reference>
<organism evidence="1 2">
    <name type="scientific">Photobacterium halotolerans</name>
    <dbReference type="NCBI Taxonomy" id="265726"/>
    <lineage>
        <taxon>Bacteria</taxon>
        <taxon>Pseudomonadati</taxon>
        <taxon>Pseudomonadota</taxon>
        <taxon>Gammaproteobacteria</taxon>
        <taxon>Vibrionales</taxon>
        <taxon>Vibrionaceae</taxon>
        <taxon>Photobacterium</taxon>
    </lineage>
</organism>
<dbReference type="InterPro" id="IPR021077">
    <property type="entry name" value="Phage_phi-Lf_Orf112"/>
</dbReference>
<dbReference type="Proteomes" id="UP000465712">
    <property type="component" value="Unassembled WGS sequence"/>
</dbReference>
<sequence length="128" mass="15190">MSKRLRDIQFQDELYSCGYIQRQLNDIFLYEFDSPQEAAGYLGCSVSSIYRYIATRTWPVAQARLLLLKHRGFMPTTKPWQGFQIRDERLITPTGREFTARDLTIPKVIESNENWQLIMRNQKRLRKG</sequence>